<feature type="transmembrane region" description="Helical" evidence="2">
    <location>
        <begin position="179"/>
        <end position="198"/>
    </location>
</feature>
<evidence type="ECO:0000256" key="1">
    <source>
        <dbReference type="SAM" id="MobiDB-lite"/>
    </source>
</evidence>
<keyword evidence="2" id="KW-0812">Transmembrane</keyword>
<feature type="transmembrane region" description="Helical" evidence="2">
    <location>
        <begin position="276"/>
        <end position="298"/>
    </location>
</feature>
<keyword evidence="2" id="KW-1133">Transmembrane helix</keyword>
<accession>A0ABP6AX23</accession>
<organism evidence="3 4">
    <name type="scientific">Pilimelia columellifera subsp. columellifera</name>
    <dbReference type="NCBI Taxonomy" id="706583"/>
    <lineage>
        <taxon>Bacteria</taxon>
        <taxon>Bacillati</taxon>
        <taxon>Actinomycetota</taxon>
        <taxon>Actinomycetes</taxon>
        <taxon>Micromonosporales</taxon>
        <taxon>Micromonosporaceae</taxon>
        <taxon>Pilimelia</taxon>
    </lineage>
</organism>
<gene>
    <name evidence="3" type="ORF">GCM10010201_25670</name>
</gene>
<feature type="compositionally biased region" description="Low complexity" evidence="1">
    <location>
        <begin position="348"/>
        <end position="371"/>
    </location>
</feature>
<evidence type="ECO:0000256" key="2">
    <source>
        <dbReference type="SAM" id="Phobius"/>
    </source>
</evidence>
<feature type="transmembrane region" description="Helical" evidence="2">
    <location>
        <begin position="148"/>
        <end position="167"/>
    </location>
</feature>
<keyword evidence="4" id="KW-1185">Reference proteome</keyword>
<keyword evidence="2" id="KW-0472">Membrane</keyword>
<feature type="transmembrane region" description="Helical" evidence="2">
    <location>
        <begin position="119"/>
        <end position="136"/>
    </location>
</feature>
<sequence>MGAALAGAAVAISATTNADAIAAPPPAPADARLAAVSVLTGGPPQLSVNSRLCLPAQVAKGKDSADAALAFPIPQPRGGRRRWLRGREARVPQYSRTQMPPRTVRAWSLARASSWRGKALAGYVLMMIVSTTVFIAGDWRPEELTGVFWVSIGLLDMVLAAASWLVLRRLDPGPARRFWRSMTVAGAAILLGDVGRGVTANGSSEHARALMANVQPVMMAVGVLAVVATMLVYPMGPRTRRERVAFWLDTATVLVGAGVFVWFLGVNSRAVTNTDIALALAAAALLLVAAFAGIRVIFAERPPTLRARRSSSSPPALSRASPGPTCRYRTWTTASAPALSWRSGSPRATWSPSACWSSSGGSPTVSRPRPAAGSAAAGTARCRTPWWWGCSDCCCT</sequence>
<reference evidence="4" key="1">
    <citation type="journal article" date="2019" name="Int. J. Syst. Evol. Microbiol.">
        <title>The Global Catalogue of Microorganisms (GCM) 10K type strain sequencing project: providing services to taxonomists for standard genome sequencing and annotation.</title>
        <authorList>
            <consortium name="The Broad Institute Genomics Platform"/>
            <consortium name="The Broad Institute Genome Sequencing Center for Infectious Disease"/>
            <person name="Wu L."/>
            <person name="Ma J."/>
        </authorList>
    </citation>
    <scope>NUCLEOTIDE SEQUENCE [LARGE SCALE GENOMIC DNA]</scope>
    <source>
        <strain evidence="4">JCM 3367</strain>
    </source>
</reference>
<protein>
    <submittedName>
        <fullName evidence="3">Uncharacterized protein</fullName>
    </submittedName>
</protein>
<comment type="caution">
    <text evidence="3">The sequence shown here is derived from an EMBL/GenBank/DDBJ whole genome shotgun (WGS) entry which is preliminary data.</text>
</comment>
<dbReference type="EMBL" id="BAAARY010000011">
    <property type="protein sequence ID" value="GAA2525833.1"/>
    <property type="molecule type" value="Genomic_DNA"/>
</dbReference>
<feature type="transmembrane region" description="Helical" evidence="2">
    <location>
        <begin position="245"/>
        <end position="264"/>
    </location>
</feature>
<proteinExistence type="predicted"/>
<feature type="region of interest" description="Disordered" evidence="1">
    <location>
        <begin position="339"/>
        <end position="371"/>
    </location>
</feature>
<feature type="transmembrane region" description="Helical" evidence="2">
    <location>
        <begin position="210"/>
        <end position="233"/>
    </location>
</feature>
<evidence type="ECO:0000313" key="3">
    <source>
        <dbReference type="EMBL" id="GAA2525833.1"/>
    </source>
</evidence>
<dbReference type="Proteomes" id="UP001499978">
    <property type="component" value="Unassembled WGS sequence"/>
</dbReference>
<evidence type="ECO:0000313" key="4">
    <source>
        <dbReference type="Proteomes" id="UP001499978"/>
    </source>
</evidence>
<name>A0ABP6AX23_9ACTN</name>